<dbReference type="Pfam" id="PF01515">
    <property type="entry name" value="PTA_PTB"/>
    <property type="match status" value="1"/>
</dbReference>
<dbReference type="PIRSF" id="PIRSF000428">
    <property type="entry name" value="P_Ac_trans"/>
    <property type="match status" value="1"/>
</dbReference>
<evidence type="ECO:0000256" key="3">
    <source>
        <dbReference type="ARBA" id="ARBA00023315"/>
    </source>
</evidence>
<name>A0A518C5T0_9BACT</name>
<dbReference type="KEGG" id="bvo:Pan97_15960"/>
<dbReference type="OrthoDB" id="9774179at2"/>
<dbReference type="GO" id="GO:0008959">
    <property type="term" value="F:phosphate acetyltransferase activity"/>
    <property type="evidence" value="ECO:0007669"/>
    <property type="project" value="UniProtKB-EC"/>
</dbReference>
<dbReference type="Proteomes" id="UP000318626">
    <property type="component" value="Chromosome"/>
</dbReference>
<evidence type="ECO:0000256" key="2">
    <source>
        <dbReference type="ARBA" id="ARBA00022679"/>
    </source>
</evidence>
<evidence type="ECO:0000256" key="1">
    <source>
        <dbReference type="ARBA" id="ARBA00005656"/>
    </source>
</evidence>
<dbReference type="AlphaFoldDB" id="A0A518C5T0"/>
<comment type="similarity">
    <text evidence="1">Belongs to the phosphate acetyltransferase and butyryltransferase family.</text>
</comment>
<dbReference type="NCBIfam" id="NF006045">
    <property type="entry name" value="PRK08190.1"/>
    <property type="match status" value="1"/>
</dbReference>
<dbReference type="Gene3D" id="3.40.718.10">
    <property type="entry name" value="Isopropylmalate Dehydrogenase"/>
    <property type="match status" value="1"/>
</dbReference>
<evidence type="ECO:0000313" key="5">
    <source>
        <dbReference type="EMBL" id="QDU74586.1"/>
    </source>
</evidence>
<dbReference type="InterPro" id="IPR002505">
    <property type="entry name" value="PTA_PTB"/>
</dbReference>
<proteinExistence type="inferred from homology"/>
<dbReference type="InterPro" id="IPR012147">
    <property type="entry name" value="P_Ac_Bu_trans"/>
</dbReference>
<dbReference type="RefSeq" id="WP_144971536.1">
    <property type="nucleotide sequence ID" value="NZ_CP036289.1"/>
</dbReference>
<organism evidence="5 6">
    <name type="scientific">Bremerella volcania</name>
    <dbReference type="NCBI Taxonomy" id="2527984"/>
    <lineage>
        <taxon>Bacteria</taxon>
        <taxon>Pseudomonadati</taxon>
        <taxon>Planctomycetota</taxon>
        <taxon>Planctomycetia</taxon>
        <taxon>Pirellulales</taxon>
        <taxon>Pirellulaceae</taxon>
        <taxon>Bremerella</taxon>
    </lineage>
</organism>
<dbReference type="EMBL" id="CP036289">
    <property type="protein sequence ID" value="QDU74586.1"/>
    <property type="molecule type" value="Genomic_DNA"/>
</dbReference>
<dbReference type="PANTHER" id="PTHR43356:SF2">
    <property type="entry name" value="PHOSPHATE ACETYLTRANSFERASE"/>
    <property type="match status" value="1"/>
</dbReference>
<reference evidence="6" key="1">
    <citation type="submission" date="2019-02" db="EMBL/GenBank/DDBJ databases">
        <title>Deep-cultivation of Planctomycetes and their phenomic and genomic characterization uncovers novel biology.</title>
        <authorList>
            <person name="Wiegand S."/>
            <person name="Jogler M."/>
            <person name="Boedeker C."/>
            <person name="Pinto D."/>
            <person name="Vollmers J."/>
            <person name="Rivas-Marin E."/>
            <person name="Kohn T."/>
            <person name="Peeters S.H."/>
            <person name="Heuer A."/>
            <person name="Rast P."/>
            <person name="Oberbeckmann S."/>
            <person name="Bunk B."/>
            <person name="Jeske O."/>
            <person name="Meyerdierks A."/>
            <person name="Storesund J.E."/>
            <person name="Kallscheuer N."/>
            <person name="Luecker S."/>
            <person name="Lage O.M."/>
            <person name="Pohl T."/>
            <person name="Merkel B.J."/>
            <person name="Hornburger P."/>
            <person name="Mueller R.-W."/>
            <person name="Bruemmer F."/>
            <person name="Labrenz M."/>
            <person name="Spormann A.M."/>
            <person name="Op den Camp H."/>
            <person name="Overmann J."/>
            <person name="Amann R."/>
            <person name="Jetten M.S.M."/>
            <person name="Mascher T."/>
            <person name="Medema M.H."/>
            <person name="Devos D.P."/>
            <person name="Kaster A.-K."/>
            <person name="Ovreas L."/>
            <person name="Rohde M."/>
            <person name="Galperin M.Y."/>
            <person name="Jogler C."/>
        </authorList>
    </citation>
    <scope>NUCLEOTIDE SEQUENCE [LARGE SCALE GENOMIC DNA]</scope>
    <source>
        <strain evidence="6">Pan97</strain>
    </source>
</reference>
<evidence type="ECO:0000313" key="6">
    <source>
        <dbReference type="Proteomes" id="UP000318626"/>
    </source>
</evidence>
<gene>
    <name evidence="5" type="primary">pta</name>
    <name evidence="5" type="ORF">Pan97_15960</name>
</gene>
<evidence type="ECO:0000259" key="4">
    <source>
        <dbReference type="Pfam" id="PF01515"/>
    </source>
</evidence>
<accession>A0A518C5T0</accession>
<dbReference type="InterPro" id="IPR050500">
    <property type="entry name" value="Phos_Acetyltrans/Butyryltrans"/>
</dbReference>
<keyword evidence="6" id="KW-1185">Reference proteome</keyword>
<dbReference type="SUPFAM" id="SSF53659">
    <property type="entry name" value="Isocitrate/Isopropylmalate dehydrogenase-like"/>
    <property type="match status" value="1"/>
</dbReference>
<dbReference type="PANTHER" id="PTHR43356">
    <property type="entry name" value="PHOSPHATE ACETYLTRANSFERASE"/>
    <property type="match status" value="1"/>
</dbReference>
<keyword evidence="2 5" id="KW-0808">Transferase</keyword>
<dbReference type="EC" id="2.3.1.8" evidence="5"/>
<protein>
    <submittedName>
        <fullName evidence="5">Phosphate acetyltransferase</fullName>
        <ecNumber evidence="5">2.3.1.8</ecNumber>
    </submittedName>
</protein>
<feature type="domain" description="Phosphate acetyl/butaryl transferase" evidence="4">
    <location>
        <begin position="77"/>
        <end position="290"/>
    </location>
</feature>
<sequence length="304" mass="32631">MSDKLQKLIERTTQFPPLTMAVVDVGERHVMEGVAQALERGLIDPVFVGVRQRIEQTAEQAGVRLDGHRIVEAIHEEDAARQGAELAAAGEVTGLMKGWLHTDVLMHPVLARLRTERRLSHVFVVELASYHKLLFVTDAAINIAPDLIQKLAIVQNAVDLARVLGIETPKVAALSAVEVVKPEIGSTIDAACLSKMAQRQQIRHALVDGPLAFDNAISLEAAQTKEIDSDVAGDVDILLAPDLNSGNILAKDLEYLTGGVMAGVVIGAKVPIVLPSRSDPPAARLASVAIASIMHQCWTEVGDE</sequence>
<keyword evidence="3 5" id="KW-0012">Acyltransferase</keyword>